<proteinExistence type="predicted"/>
<reference evidence="3" key="1">
    <citation type="journal article" date="2014" name="Proc. Natl. Acad. Sci. U.S.A.">
        <title>Extensive sampling of basidiomycete genomes demonstrates inadequacy of the white-rot/brown-rot paradigm for wood decay fungi.</title>
        <authorList>
            <person name="Riley R."/>
            <person name="Salamov A.A."/>
            <person name="Brown D.W."/>
            <person name="Nagy L.G."/>
            <person name="Floudas D."/>
            <person name="Held B.W."/>
            <person name="Levasseur A."/>
            <person name="Lombard V."/>
            <person name="Morin E."/>
            <person name="Otillar R."/>
            <person name="Lindquist E.A."/>
            <person name="Sun H."/>
            <person name="LaButti K.M."/>
            <person name="Schmutz J."/>
            <person name="Jabbour D."/>
            <person name="Luo H."/>
            <person name="Baker S.E."/>
            <person name="Pisabarro A.G."/>
            <person name="Walton J.D."/>
            <person name="Blanchette R.A."/>
            <person name="Henrissat B."/>
            <person name="Martin F."/>
            <person name="Cullen D."/>
            <person name="Hibbett D.S."/>
            <person name="Grigoriev I.V."/>
        </authorList>
    </citation>
    <scope>NUCLEOTIDE SEQUENCE [LARGE SCALE GENOMIC DNA]</scope>
    <source>
        <strain evidence="3">MUCL 33604</strain>
    </source>
</reference>
<evidence type="ECO:0000256" key="1">
    <source>
        <dbReference type="SAM" id="MobiDB-lite"/>
    </source>
</evidence>
<accession>A0A067PYY0</accession>
<name>A0A067PYY0_9AGAM</name>
<organism evidence="2 3">
    <name type="scientific">Jaapia argillacea MUCL 33604</name>
    <dbReference type="NCBI Taxonomy" id="933084"/>
    <lineage>
        <taxon>Eukaryota</taxon>
        <taxon>Fungi</taxon>
        <taxon>Dikarya</taxon>
        <taxon>Basidiomycota</taxon>
        <taxon>Agaricomycotina</taxon>
        <taxon>Agaricomycetes</taxon>
        <taxon>Agaricomycetidae</taxon>
        <taxon>Jaapiales</taxon>
        <taxon>Jaapiaceae</taxon>
        <taxon>Jaapia</taxon>
    </lineage>
</organism>
<feature type="compositionally biased region" description="Low complexity" evidence="1">
    <location>
        <begin position="1"/>
        <end position="20"/>
    </location>
</feature>
<feature type="compositionally biased region" description="Polar residues" evidence="1">
    <location>
        <begin position="21"/>
        <end position="32"/>
    </location>
</feature>
<feature type="compositionally biased region" description="Low complexity" evidence="1">
    <location>
        <begin position="65"/>
        <end position="74"/>
    </location>
</feature>
<protein>
    <submittedName>
        <fullName evidence="2">Uncharacterized protein</fullName>
    </submittedName>
</protein>
<dbReference type="AlphaFoldDB" id="A0A067PYY0"/>
<dbReference type="Proteomes" id="UP000027265">
    <property type="component" value="Unassembled WGS sequence"/>
</dbReference>
<gene>
    <name evidence="2" type="ORF">JAAARDRAFT_59310</name>
</gene>
<feature type="compositionally biased region" description="Acidic residues" evidence="1">
    <location>
        <begin position="37"/>
        <end position="47"/>
    </location>
</feature>
<sequence length="234" mass="25414">MPYQPSTPTSTPTKFAFTSSLTPASLSRAYSTQPPPEESESDSDDEYTLTGFGDISLSEQQYYMPTSSPTSSPTQARSSGGAYTRQMGGSPLKVKKPPVPRLRGSVSMYARKMREEQDEQSTFLSHILSPTPTNSTSPVPKSDFKSLVDSLRLSREASSPLRPPQRERSLRATSSSLRAPAPSRSGGDPYPKPDLANVVFGRGTAPSEHTSPSAKPKPARKVPRRGALPRWEVN</sequence>
<feature type="compositionally biased region" description="Low complexity" evidence="1">
    <location>
        <begin position="171"/>
        <end position="185"/>
    </location>
</feature>
<dbReference type="EMBL" id="KL197722">
    <property type="protein sequence ID" value="KDQ56447.1"/>
    <property type="molecule type" value="Genomic_DNA"/>
</dbReference>
<feature type="region of interest" description="Disordered" evidence="1">
    <location>
        <begin position="1"/>
        <end position="234"/>
    </location>
</feature>
<feature type="compositionally biased region" description="Low complexity" evidence="1">
    <location>
        <begin position="129"/>
        <end position="138"/>
    </location>
</feature>
<evidence type="ECO:0000313" key="2">
    <source>
        <dbReference type="EMBL" id="KDQ56447.1"/>
    </source>
</evidence>
<keyword evidence="3" id="KW-1185">Reference proteome</keyword>
<dbReference type="HOGENOM" id="CLU_1185157_0_0_1"/>
<evidence type="ECO:0000313" key="3">
    <source>
        <dbReference type="Proteomes" id="UP000027265"/>
    </source>
</evidence>
<dbReference type="InParanoid" id="A0A067PYY0"/>